<evidence type="ECO:0000256" key="4">
    <source>
        <dbReference type="ARBA" id="ARBA00022692"/>
    </source>
</evidence>
<keyword evidence="4 7" id="KW-0812">Transmembrane</keyword>
<evidence type="ECO:0000256" key="2">
    <source>
        <dbReference type="ARBA" id="ARBA00022448"/>
    </source>
</evidence>
<dbReference type="InterPro" id="IPR000515">
    <property type="entry name" value="MetI-like"/>
</dbReference>
<feature type="transmembrane region" description="Helical" evidence="7">
    <location>
        <begin position="181"/>
        <end position="206"/>
    </location>
</feature>
<sequence length="276" mass="31218">MGMKRRLSNGFIQAVLAILAIGWIMPLVWVVLMAFKDPNNPNSVTSLFGGLMPSLQNFVDAWQSAQFGMYYVNTIELVAGIVIIQLITTTLAGYAFARIHMPGRNIIFIMFLLQLMVPVSALIIPNYMTMQNLHLVNTKWAIMLPYFASAMGTFLMRQTFRQLPREIEEAATMDGAKWWQILWHVLLPGMRPALVAFTLVSVSFHWNDFLWPLIVTSTPQTQPLTIGLQLLTQMGETGAQWQMICAGTLIVVAPLLILFIIFQRKFVNSFMQTGMK</sequence>
<dbReference type="RefSeq" id="WP_268045094.1">
    <property type="nucleotide sequence ID" value="NZ_CP104064.1"/>
</dbReference>
<dbReference type="PANTHER" id="PTHR43744:SF3">
    <property type="entry name" value="LACTOSE TRANSPORT SYSTEM PERMEASE PROTEIN LACG"/>
    <property type="match status" value="1"/>
</dbReference>
<name>A0ABY6Z416_9BACL</name>
<keyword evidence="5 7" id="KW-1133">Transmembrane helix</keyword>
<dbReference type="CDD" id="cd06261">
    <property type="entry name" value="TM_PBP2"/>
    <property type="match status" value="1"/>
</dbReference>
<feature type="domain" description="ABC transmembrane type-1" evidence="8">
    <location>
        <begin position="71"/>
        <end position="262"/>
    </location>
</feature>
<dbReference type="InterPro" id="IPR035906">
    <property type="entry name" value="MetI-like_sf"/>
</dbReference>
<proteinExistence type="inferred from homology"/>
<comment type="subcellular location">
    <subcellularLocation>
        <location evidence="1 7">Cell membrane</location>
        <topology evidence="1 7">Multi-pass membrane protein</topology>
    </subcellularLocation>
</comment>
<dbReference type="Pfam" id="PF00528">
    <property type="entry name" value="BPD_transp_1"/>
    <property type="match status" value="1"/>
</dbReference>
<keyword evidence="2 7" id="KW-0813">Transport</keyword>
<feature type="transmembrane region" description="Helical" evidence="7">
    <location>
        <begin position="140"/>
        <end position="160"/>
    </location>
</feature>
<keyword evidence="10" id="KW-1185">Reference proteome</keyword>
<dbReference type="PROSITE" id="PS50928">
    <property type="entry name" value="ABC_TM1"/>
    <property type="match status" value="1"/>
</dbReference>
<evidence type="ECO:0000256" key="6">
    <source>
        <dbReference type="ARBA" id="ARBA00023136"/>
    </source>
</evidence>
<feature type="transmembrane region" description="Helical" evidence="7">
    <location>
        <begin position="241"/>
        <end position="262"/>
    </location>
</feature>
<organism evidence="9 10">
    <name type="scientific">Alicyclobacillus dauci</name>
    <dbReference type="NCBI Taxonomy" id="1475485"/>
    <lineage>
        <taxon>Bacteria</taxon>
        <taxon>Bacillati</taxon>
        <taxon>Bacillota</taxon>
        <taxon>Bacilli</taxon>
        <taxon>Bacillales</taxon>
        <taxon>Alicyclobacillaceae</taxon>
        <taxon>Alicyclobacillus</taxon>
    </lineage>
</organism>
<dbReference type="SUPFAM" id="SSF161098">
    <property type="entry name" value="MetI-like"/>
    <property type="match status" value="1"/>
</dbReference>
<evidence type="ECO:0000259" key="8">
    <source>
        <dbReference type="PROSITE" id="PS50928"/>
    </source>
</evidence>
<keyword evidence="3" id="KW-1003">Cell membrane</keyword>
<evidence type="ECO:0000313" key="10">
    <source>
        <dbReference type="Proteomes" id="UP001164803"/>
    </source>
</evidence>
<accession>A0ABY6Z416</accession>
<comment type="similarity">
    <text evidence="7">Belongs to the binding-protein-dependent transport system permease family.</text>
</comment>
<dbReference type="PANTHER" id="PTHR43744">
    <property type="entry name" value="ABC TRANSPORTER PERMEASE PROTEIN MG189-RELATED-RELATED"/>
    <property type="match status" value="1"/>
</dbReference>
<evidence type="ECO:0000313" key="9">
    <source>
        <dbReference type="EMBL" id="WAH37591.1"/>
    </source>
</evidence>
<evidence type="ECO:0000256" key="5">
    <source>
        <dbReference type="ARBA" id="ARBA00022989"/>
    </source>
</evidence>
<feature type="transmembrane region" description="Helical" evidence="7">
    <location>
        <begin position="12"/>
        <end position="35"/>
    </location>
</feature>
<gene>
    <name evidence="9" type="ORF">NZD86_03410</name>
</gene>
<evidence type="ECO:0000256" key="1">
    <source>
        <dbReference type="ARBA" id="ARBA00004651"/>
    </source>
</evidence>
<reference evidence="9" key="1">
    <citation type="submission" date="2022-08" db="EMBL/GenBank/DDBJ databases">
        <title>Alicyclobacillus dauci DSM2870, complete genome.</title>
        <authorList>
            <person name="Wang Q."/>
            <person name="Cai R."/>
            <person name="Wang Z."/>
        </authorList>
    </citation>
    <scope>NUCLEOTIDE SEQUENCE</scope>
    <source>
        <strain evidence="9">DSM 28700</strain>
    </source>
</reference>
<dbReference type="Gene3D" id="1.10.3720.10">
    <property type="entry name" value="MetI-like"/>
    <property type="match status" value="1"/>
</dbReference>
<protein>
    <submittedName>
        <fullName evidence="9">Carbohydrate ABC transporter permease</fullName>
    </submittedName>
</protein>
<feature type="transmembrane region" description="Helical" evidence="7">
    <location>
        <begin position="106"/>
        <end position="128"/>
    </location>
</feature>
<dbReference type="EMBL" id="CP104064">
    <property type="protein sequence ID" value="WAH37591.1"/>
    <property type="molecule type" value="Genomic_DNA"/>
</dbReference>
<dbReference type="Proteomes" id="UP001164803">
    <property type="component" value="Chromosome"/>
</dbReference>
<evidence type="ECO:0000256" key="3">
    <source>
        <dbReference type="ARBA" id="ARBA00022475"/>
    </source>
</evidence>
<keyword evidence="6 7" id="KW-0472">Membrane</keyword>
<feature type="transmembrane region" description="Helical" evidence="7">
    <location>
        <begin position="77"/>
        <end position="97"/>
    </location>
</feature>
<evidence type="ECO:0000256" key="7">
    <source>
        <dbReference type="RuleBase" id="RU363032"/>
    </source>
</evidence>